<feature type="compositionally biased region" description="Low complexity" evidence="1">
    <location>
        <begin position="42"/>
        <end position="52"/>
    </location>
</feature>
<accession>A0A0C1CA50</accession>
<evidence type="ECO:0000313" key="2">
    <source>
        <dbReference type="EMBL" id="KIA77885.1"/>
    </source>
</evidence>
<dbReference type="Proteomes" id="UP000031307">
    <property type="component" value="Unassembled WGS sequence"/>
</dbReference>
<feature type="compositionally biased region" description="Basic residues" evidence="1">
    <location>
        <begin position="77"/>
        <end position="86"/>
    </location>
</feature>
<feature type="region of interest" description="Disordered" evidence="1">
    <location>
        <begin position="1"/>
        <end position="86"/>
    </location>
</feature>
<reference evidence="2 3" key="1">
    <citation type="journal article" date="2014" name="Mol. Biol. Evol.">
        <title>Massive expansion of Ubiquitination-related gene families within the Chlamydiae.</title>
        <authorList>
            <person name="Domman D."/>
            <person name="Collingro A."/>
            <person name="Lagkouvardos I."/>
            <person name="Gehre L."/>
            <person name="Weinmaier T."/>
            <person name="Rattei T."/>
            <person name="Subtil A."/>
            <person name="Horn M."/>
        </authorList>
    </citation>
    <scope>NUCLEOTIDE SEQUENCE [LARGE SCALE GENOMIC DNA]</scope>
    <source>
        <strain evidence="2 3">OEW1</strain>
    </source>
</reference>
<dbReference type="RefSeq" id="WP_039376816.1">
    <property type="nucleotide sequence ID" value="NZ_JSAM01000057.1"/>
</dbReference>
<proteinExistence type="predicted"/>
<evidence type="ECO:0000313" key="3">
    <source>
        <dbReference type="Proteomes" id="UP000031307"/>
    </source>
</evidence>
<dbReference type="PATRIC" id="fig|83552.4.peg.976"/>
<gene>
    <name evidence="2" type="ORF">DB43_FM00370</name>
</gene>
<sequence length="86" mass="9985">MEQQQGLHSGGYIPYGQQLSSVEKTTDKSQVEKEKSEDTRYSPSQSASPDSNSLEKQKSAFLDQEKRKREIDQFDQKKKKKSRHHQ</sequence>
<dbReference type="EMBL" id="JSAM01000057">
    <property type="protein sequence ID" value="KIA77885.1"/>
    <property type="molecule type" value="Genomic_DNA"/>
</dbReference>
<name>A0A0C1CA50_9BACT</name>
<comment type="caution">
    <text evidence="2">The sequence shown here is derived from an EMBL/GenBank/DDBJ whole genome shotgun (WGS) entry which is preliminary data.</text>
</comment>
<protein>
    <submittedName>
        <fullName evidence="2">Uncharacterized protein</fullName>
    </submittedName>
</protein>
<evidence type="ECO:0000256" key="1">
    <source>
        <dbReference type="SAM" id="MobiDB-lite"/>
    </source>
</evidence>
<feature type="compositionally biased region" description="Basic and acidic residues" evidence="1">
    <location>
        <begin position="53"/>
        <end position="76"/>
    </location>
</feature>
<feature type="compositionally biased region" description="Basic and acidic residues" evidence="1">
    <location>
        <begin position="24"/>
        <end position="40"/>
    </location>
</feature>
<organism evidence="2 3">
    <name type="scientific">Parachlamydia acanthamoebae</name>
    <dbReference type="NCBI Taxonomy" id="83552"/>
    <lineage>
        <taxon>Bacteria</taxon>
        <taxon>Pseudomonadati</taxon>
        <taxon>Chlamydiota</taxon>
        <taxon>Chlamydiia</taxon>
        <taxon>Parachlamydiales</taxon>
        <taxon>Parachlamydiaceae</taxon>
        <taxon>Parachlamydia</taxon>
    </lineage>
</organism>
<dbReference type="AlphaFoldDB" id="A0A0C1CA50"/>